<keyword evidence="3" id="KW-1185">Reference proteome</keyword>
<comment type="caution">
    <text evidence="2">The sequence shown here is derived from an EMBL/GenBank/DDBJ whole genome shotgun (WGS) entry which is preliminary data.</text>
</comment>
<protein>
    <recommendedName>
        <fullName evidence="4">Glycosyltransferase RgtA/B/C/D-like domain-containing protein</fullName>
    </recommendedName>
</protein>
<dbReference type="RefSeq" id="WP_407030967.1">
    <property type="nucleotide sequence ID" value="NZ_JAQGEF010000007.1"/>
</dbReference>
<keyword evidence="1" id="KW-1133">Transmembrane helix</keyword>
<evidence type="ECO:0000313" key="2">
    <source>
        <dbReference type="EMBL" id="MDA3614641.1"/>
    </source>
</evidence>
<feature type="transmembrane region" description="Helical" evidence="1">
    <location>
        <begin position="159"/>
        <end position="182"/>
    </location>
</feature>
<feature type="transmembrane region" description="Helical" evidence="1">
    <location>
        <begin position="6"/>
        <end position="24"/>
    </location>
</feature>
<dbReference type="EMBL" id="JAQGEF010000007">
    <property type="protein sequence ID" value="MDA3614641.1"/>
    <property type="molecule type" value="Genomic_DNA"/>
</dbReference>
<feature type="transmembrane region" description="Helical" evidence="1">
    <location>
        <begin position="363"/>
        <end position="383"/>
    </location>
</feature>
<evidence type="ECO:0008006" key="4">
    <source>
        <dbReference type="Google" id="ProtNLM"/>
    </source>
</evidence>
<dbReference type="Proteomes" id="UP001210231">
    <property type="component" value="Unassembled WGS sequence"/>
</dbReference>
<feature type="transmembrane region" description="Helical" evidence="1">
    <location>
        <begin position="209"/>
        <end position="239"/>
    </location>
</feature>
<accession>A0ABT4UIK7</accession>
<feature type="transmembrane region" description="Helical" evidence="1">
    <location>
        <begin position="36"/>
        <end position="56"/>
    </location>
</feature>
<feature type="transmembrane region" description="Helical" evidence="1">
    <location>
        <begin position="251"/>
        <end position="269"/>
    </location>
</feature>
<keyword evidence="1" id="KW-0812">Transmembrane</keyword>
<feature type="transmembrane region" description="Helical" evidence="1">
    <location>
        <begin position="330"/>
        <end position="351"/>
    </location>
</feature>
<evidence type="ECO:0000256" key="1">
    <source>
        <dbReference type="SAM" id="Phobius"/>
    </source>
</evidence>
<proteinExistence type="predicted"/>
<evidence type="ECO:0000313" key="3">
    <source>
        <dbReference type="Proteomes" id="UP001210231"/>
    </source>
</evidence>
<reference evidence="2 3" key="1">
    <citation type="submission" date="2022-12" db="EMBL/GenBank/DDBJ databases">
        <title>Chitinophagaceae gen. sp. nov., a new member of the family Chitinophagaceae, isolated from soil in a chemical factory.</title>
        <authorList>
            <person name="Ke Z."/>
        </authorList>
    </citation>
    <scope>NUCLEOTIDE SEQUENCE [LARGE SCALE GENOMIC DNA]</scope>
    <source>
        <strain evidence="2 3">LY-5</strain>
    </source>
</reference>
<keyword evidence="1" id="KW-0472">Membrane</keyword>
<organism evidence="2 3">
    <name type="scientific">Polluticaenibacter yanchengensis</name>
    <dbReference type="NCBI Taxonomy" id="3014562"/>
    <lineage>
        <taxon>Bacteria</taxon>
        <taxon>Pseudomonadati</taxon>
        <taxon>Bacteroidota</taxon>
        <taxon>Chitinophagia</taxon>
        <taxon>Chitinophagales</taxon>
        <taxon>Chitinophagaceae</taxon>
        <taxon>Polluticaenibacter</taxon>
    </lineage>
</organism>
<sequence>MAANIFTQYILPVIYLVLIGVFFARSKSLKRTGFSTGFKVGFAWLKCLAGVVYAYVMMHLIPKGDDVGLLFGGGLEIYNAFLNDPTGFPAYLAKMFAINDFRLGHTDSDFIRTVFEGIKFIHFVLDLFSFGNLYTNVILFNGTAAFLFLKCWQYLKSHLGTLIAGAFIFLFPSSFFYSSGILKEGLMLFLMAATIPLVIKFRRHPQVKILIGAGFCMLLMFFFKFLIAVTFAGGLFLWWLFSRFPNQKWQLAMLVTALSVTAFFGAGLVTDSLNLPNYIIDRQAEFLNLEANSVISYPQLEPDFFSFAKNLPLATVNAMVRPFPGDGGKLMYMVYALEMLVFWVCMVWIIIKGKRRMLNKIPAFVWAMFLFAIANLLIIGYSIPNIGSITRYRSIFMPFIGLFIFYWFNGWQVLQPVLAMVKKRFKWTNVY</sequence>
<name>A0ABT4UIK7_9BACT</name>
<feature type="transmembrane region" description="Helical" evidence="1">
    <location>
        <begin position="133"/>
        <end position="152"/>
    </location>
</feature>
<gene>
    <name evidence="2" type="ORF">O3P16_07465</name>
</gene>
<feature type="transmembrane region" description="Helical" evidence="1">
    <location>
        <begin position="395"/>
        <end position="414"/>
    </location>
</feature>